<dbReference type="InterPro" id="IPR010139">
    <property type="entry name" value="Imidazole-glycPsynth_HisH"/>
</dbReference>
<dbReference type="NCBIfam" id="TIGR01855">
    <property type="entry name" value="IMP_synth_hisH"/>
    <property type="match status" value="1"/>
</dbReference>
<comment type="pathway">
    <text evidence="2 12">Amino-acid biosynthesis; L-histidine biosynthesis; L-histidine from 5-phospho-alpha-D-ribose 1-diphosphate: step 5/9.</text>
</comment>
<keyword evidence="4 12" id="KW-0963">Cytoplasm</keyword>
<dbReference type="Gene3D" id="3.40.50.880">
    <property type="match status" value="1"/>
</dbReference>
<comment type="catalytic activity">
    <reaction evidence="10 12">
        <text>5-[(5-phospho-1-deoxy-D-ribulos-1-ylimino)methylamino]-1-(5-phospho-beta-D-ribosyl)imidazole-4-carboxamide + L-glutamine = D-erythro-1-(imidazol-4-yl)glycerol 3-phosphate + 5-amino-1-(5-phospho-beta-D-ribosyl)imidazole-4-carboxamide + L-glutamate + H(+)</text>
        <dbReference type="Rhea" id="RHEA:24793"/>
        <dbReference type="ChEBI" id="CHEBI:15378"/>
        <dbReference type="ChEBI" id="CHEBI:29985"/>
        <dbReference type="ChEBI" id="CHEBI:58278"/>
        <dbReference type="ChEBI" id="CHEBI:58359"/>
        <dbReference type="ChEBI" id="CHEBI:58475"/>
        <dbReference type="ChEBI" id="CHEBI:58525"/>
        <dbReference type="EC" id="4.3.2.10"/>
    </reaction>
</comment>
<reference evidence="15 16" key="1">
    <citation type="submission" date="2018-09" db="EMBL/GenBank/DDBJ databases">
        <authorList>
            <person name="Wang Z."/>
        </authorList>
    </citation>
    <scope>NUCLEOTIDE SEQUENCE [LARGE SCALE GENOMIC DNA]</scope>
    <source>
        <strain evidence="15 16">ALS 81</strain>
    </source>
</reference>
<evidence type="ECO:0000256" key="11">
    <source>
        <dbReference type="ARBA" id="ARBA00049534"/>
    </source>
</evidence>
<dbReference type="RefSeq" id="WP_120353573.1">
    <property type="nucleotide sequence ID" value="NZ_RAQO01000004.1"/>
</dbReference>
<keyword evidence="9 12" id="KW-0456">Lyase</keyword>
<dbReference type="FunFam" id="3.40.50.880:FF:000009">
    <property type="entry name" value="Imidazole glycerol phosphate synthase subunit HisH"/>
    <property type="match status" value="1"/>
</dbReference>
<feature type="active site" evidence="12 13">
    <location>
        <position position="186"/>
    </location>
</feature>
<dbReference type="EC" id="4.3.2.10" evidence="12"/>
<dbReference type="Pfam" id="PF00117">
    <property type="entry name" value="GATase"/>
    <property type="match status" value="1"/>
</dbReference>
<dbReference type="UniPathway" id="UPA00031">
    <property type="reaction ID" value="UER00010"/>
</dbReference>
<organism evidence="15 16">
    <name type="scientific">Alginatibacterium sediminis</name>
    <dbReference type="NCBI Taxonomy" id="2164068"/>
    <lineage>
        <taxon>Bacteria</taxon>
        <taxon>Pseudomonadati</taxon>
        <taxon>Pseudomonadota</taxon>
        <taxon>Gammaproteobacteria</taxon>
        <taxon>Alteromonadales</taxon>
        <taxon>Alteromonadaceae</taxon>
        <taxon>Alginatibacterium</taxon>
    </lineage>
</organism>
<gene>
    <name evidence="12 15" type="primary">hisH</name>
    <name evidence="15" type="ORF">DBZ36_03635</name>
</gene>
<dbReference type="HAMAP" id="MF_00278">
    <property type="entry name" value="HisH"/>
    <property type="match status" value="1"/>
</dbReference>
<evidence type="ECO:0000256" key="10">
    <source>
        <dbReference type="ARBA" id="ARBA00047838"/>
    </source>
</evidence>
<keyword evidence="8 12" id="KW-0368">Histidine biosynthesis</keyword>
<dbReference type="SUPFAM" id="SSF52317">
    <property type="entry name" value="Class I glutamine amidotransferase-like"/>
    <property type="match status" value="1"/>
</dbReference>
<evidence type="ECO:0000256" key="3">
    <source>
        <dbReference type="ARBA" id="ARBA00011152"/>
    </source>
</evidence>
<dbReference type="EMBL" id="RAQO01000004">
    <property type="protein sequence ID" value="RKF19568.1"/>
    <property type="molecule type" value="Genomic_DNA"/>
</dbReference>
<comment type="catalytic activity">
    <reaction evidence="11 12">
        <text>L-glutamine + H2O = L-glutamate + NH4(+)</text>
        <dbReference type="Rhea" id="RHEA:15889"/>
        <dbReference type="ChEBI" id="CHEBI:15377"/>
        <dbReference type="ChEBI" id="CHEBI:28938"/>
        <dbReference type="ChEBI" id="CHEBI:29985"/>
        <dbReference type="ChEBI" id="CHEBI:58359"/>
        <dbReference type="EC" id="3.5.1.2"/>
    </reaction>
</comment>
<evidence type="ECO:0000313" key="16">
    <source>
        <dbReference type="Proteomes" id="UP000286482"/>
    </source>
</evidence>
<comment type="caution">
    <text evidence="15">The sequence shown here is derived from an EMBL/GenBank/DDBJ whole genome shotgun (WGS) entry which is preliminary data.</text>
</comment>
<feature type="active site" evidence="12 13">
    <location>
        <position position="184"/>
    </location>
</feature>
<dbReference type="GO" id="GO:0005737">
    <property type="term" value="C:cytoplasm"/>
    <property type="evidence" value="ECO:0007669"/>
    <property type="project" value="UniProtKB-SubCell"/>
</dbReference>
<evidence type="ECO:0000256" key="6">
    <source>
        <dbReference type="ARBA" id="ARBA00022801"/>
    </source>
</evidence>
<proteinExistence type="inferred from homology"/>
<evidence type="ECO:0000256" key="12">
    <source>
        <dbReference type="HAMAP-Rule" id="MF_00278"/>
    </source>
</evidence>
<evidence type="ECO:0000256" key="13">
    <source>
        <dbReference type="PIRSR" id="PIRSR000495-1"/>
    </source>
</evidence>
<keyword evidence="16" id="KW-1185">Reference proteome</keyword>
<dbReference type="PANTHER" id="PTHR42701:SF1">
    <property type="entry name" value="IMIDAZOLE GLYCEROL PHOSPHATE SYNTHASE SUBUNIT HISH"/>
    <property type="match status" value="1"/>
</dbReference>
<evidence type="ECO:0000256" key="5">
    <source>
        <dbReference type="ARBA" id="ARBA00022605"/>
    </source>
</evidence>
<evidence type="ECO:0000256" key="7">
    <source>
        <dbReference type="ARBA" id="ARBA00022962"/>
    </source>
</evidence>
<dbReference type="GO" id="GO:0004359">
    <property type="term" value="F:glutaminase activity"/>
    <property type="evidence" value="ECO:0007669"/>
    <property type="project" value="UniProtKB-EC"/>
</dbReference>
<dbReference type="Proteomes" id="UP000286482">
    <property type="component" value="Unassembled WGS sequence"/>
</dbReference>
<evidence type="ECO:0000256" key="8">
    <source>
        <dbReference type="ARBA" id="ARBA00023102"/>
    </source>
</evidence>
<dbReference type="InterPro" id="IPR029062">
    <property type="entry name" value="Class_I_gatase-like"/>
</dbReference>
<comment type="subunit">
    <text evidence="3 12">Heterodimer of HisH and HisF.</text>
</comment>
<sequence>MNLIIDTGCANLSSVKFALERLGAKVIVSADKQQILSADKVFLPGVGTASEAMNNLRQRGLIEVVKAVESPLLGICLGMQMLCEYSIEGGAKVAEKPVPCLGLIPGTVAPLTPQVSQRLPHMGWNQVKASAGNPLFKGIEEQHYFYFVHSYALAVGESTIAECDYGQHFSAAVNYKNFYGVQFHPERSGQAGAKLLQNFLDL</sequence>
<evidence type="ECO:0000256" key="2">
    <source>
        <dbReference type="ARBA" id="ARBA00005091"/>
    </source>
</evidence>
<feature type="active site" description="Nucleophile" evidence="12 13">
    <location>
        <position position="76"/>
    </location>
</feature>
<dbReference type="GO" id="GO:0000105">
    <property type="term" value="P:L-histidine biosynthetic process"/>
    <property type="evidence" value="ECO:0007669"/>
    <property type="project" value="UniProtKB-UniRule"/>
</dbReference>
<dbReference type="PROSITE" id="PS51273">
    <property type="entry name" value="GATASE_TYPE_1"/>
    <property type="match status" value="1"/>
</dbReference>
<evidence type="ECO:0000256" key="4">
    <source>
        <dbReference type="ARBA" id="ARBA00022490"/>
    </source>
</evidence>
<accession>A0A420EFW7</accession>
<dbReference type="EC" id="3.5.1.2" evidence="12"/>
<dbReference type="GO" id="GO:0000107">
    <property type="term" value="F:imidazoleglycerol-phosphate synthase activity"/>
    <property type="evidence" value="ECO:0007669"/>
    <property type="project" value="UniProtKB-UniRule"/>
</dbReference>
<feature type="domain" description="Glutamine amidotransferase" evidence="14">
    <location>
        <begin position="3"/>
        <end position="200"/>
    </location>
</feature>
<dbReference type="GO" id="GO:0016829">
    <property type="term" value="F:lyase activity"/>
    <property type="evidence" value="ECO:0007669"/>
    <property type="project" value="UniProtKB-KW"/>
</dbReference>
<evidence type="ECO:0000259" key="14">
    <source>
        <dbReference type="Pfam" id="PF00117"/>
    </source>
</evidence>
<name>A0A420EFW7_9ALTE</name>
<dbReference type="PIRSF" id="PIRSF000495">
    <property type="entry name" value="Amidotransf_hisH"/>
    <property type="match status" value="1"/>
</dbReference>
<evidence type="ECO:0000256" key="1">
    <source>
        <dbReference type="ARBA" id="ARBA00004496"/>
    </source>
</evidence>
<keyword evidence="7 12" id="KW-0315">Glutamine amidotransferase</keyword>
<dbReference type="AlphaFoldDB" id="A0A420EFW7"/>
<dbReference type="OrthoDB" id="9807137at2"/>
<dbReference type="InterPro" id="IPR017926">
    <property type="entry name" value="GATASE"/>
</dbReference>
<keyword evidence="6 12" id="KW-0378">Hydrolase</keyword>
<dbReference type="CDD" id="cd01748">
    <property type="entry name" value="GATase1_IGP_Synthase"/>
    <property type="match status" value="1"/>
</dbReference>
<keyword evidence="5 12" id="KW-0028">Amino-acid biosynthesis</keyword>
<protein>
    <recommendedName>
        <fullName evidence="12">Imidazole glycerol phosphate synthase subunit HisH</fullName>
        <ecNumber evidence="12">4.3.2.10</ecNumber>
    </recommendedName>
    <alternativeName>
        <fullName evidence="12">IGP synthase glutaminase subunit</fullName>
        <ecNumber evidence="12">3.5.1.2</ecNumber>
    </alternativeName>
    <alternativeName>
        <fullName evidence="12">IGP synthase subunit HisH</fullName>
    </alternativeName>
    <alternativeName>
        <fullName evidence="12">ImGP synthase subunit HisH</fullName>
        <shortName evidence="12">IGPS subunit HisH</shortName>
    </alternativeName>
</protein>
<comment type="subcellular location">
    <subcellularLocation>
        <location evidence="1 12">Cytoplasm</location>
    </subcellularLocation>
</comment>
<comment type="function">
    <text evidence="12">IGPS catalyzes the conversion of PRFAR and glutamine to IGP, AICAR and glutamate. The HisH subunit catalyzes the hydrolysis of glutamine to glutamate and ammonia as part of the synthesis of IGP and AICAR. The resulting ammonia molecule is channeled to the active site of HisF.</text>
</comment>
<evidence type="ECO:0000313" key="15">
    <source>
        <dbReference type="EMBL" id="RKF19568.1"/>
    </source>
</evidence>
<evidence type="ECO:0000256" key="9">
    <source>
        <dbReference type="ARBA" id="ARBA00023239"/>
    </source>
</evidence>
<dbReference type="PANTHER" id="PTHR42701">
    <property type="entry name" value="IMIDAZOLE GLYCEROL PHOSPHATE SYNTHASE SUBUNIT HISH"/>
    <property type="match status" value="1"/>
</dbReference>